<reference evidence="2 3" key="1">
    <citation type="submission" date="2019-05" db="EMBL/GenBank/DDBJ databases">
        <title>Another draft genome of Portunus trituberculatus and its Hox gene families provides insights of decapod evolution.</title>
        <authorList>
            <person name="Jeong J.-H."/>
            <person name="Song I."/>
            <person name="Kim S."/>
            <person name="Choi T."/>
            <person name="Kim D."/>
            <person name="Ryu S."/>
            <person name="Kim W."/>
        </authorList>
    </citation>
    <scope>NUCLEOTIDE SEQUENCE [LARGE SCALE GENOMIC DNA]</scope>
    <source>
        <tissue evidence="2">Muscle</tissue>
    </source>
</reference>
<accession>A0A5B7JVP0</accession>
<dbReference type="OrthoDB" id="6368702at2759"/>
<feature type="region of interest" description="Disordered" evidence="1">
    <location>
        <begin position="115"/>
        <end position="134"/>
    </location>
</feature>
<organism evidence="2 3">
    <name type="scientific">Portunus trituberculatus</name>
    <name type="common">Swimming crab</name>
    <name type="synonym">Neptunus trituberculatus</name>
    <dbReference type="NCBI Taxonomy" id="210409"/>
    <lineage>
        <taxon>Eukaryota</taxon>
        <taxon>Metazoa</taxon>
        <taxon>Ecdysozoa</taxon>
        <taxon>Arthropoda</taxon>
        <taxon>Crustacea</taxon>
        <taxon>Multicrustacea</taxon>
        <taxon>Malacostraca</taxon>
        <taxon>Eumalacostraca</taxon>
        <taxon>Eucarida</taxon>
        <taxon>Decapoda</taxon>
        <taxon>Pleocyemata</taxon>
        <taxon>Brachyura</taxon>
        <taxon>Eubrachyura</taxon>
        <taxon>Portunoidea</taxon>
        <taxon>Portunidae</taxon>
        <taxon>Portuninae</taxon>
        <taxon>Portunus</taxon>
    </lineage>
</organism>
<sequence>MAIKKTGLYPPDRSVYPLKTFNPDLYKLCKSVQTSSEPVHKPAIPKKVNSPREMIFPSTSFEQIMANVFRKPYPTTSGTTQTMARKKIDFHSRVIMHDEFLEAVKEKEKMILERKKKAEEKQRNNHKKKERSFI</sequence>
<keyword evidence="3" id="KW-1185">Reference proteome</keyword>
<gene>
    <name evidence="2" type="ORF">E2C01_097627</name>
</gene>
<comment type="caution">
    <text evidence="2">The sequence shown here is derived from an EMBL/GenBank/DDBJ whole genome shotgun (WGS) entry which is preliminary data.</text>
</comment>
<protein>
    <submittedName>
        <fullName evidence="2">Uncharacterized protein</fullName>
    </submittedName>
</protein>
<evidence type="ECO:0000313" key="3">
    <source>
        <dbReference type="Proteomes" id="UP000324222"/>
    </source>
</evidence>
<proteinExistence type="predicted"/>
<dbReference type="AlphaFoldDB" id="A0A5B7JVP0"/>
<name>A0A5B7JVP0_PORTR</name>
<dbReference type="Proteomes" id="UP000324222">
    <property type="component" value="Unassembled WGS sequence"/>
</dbReference>
<evidence type="ECO:0000313" key="2">
    <source>
        <dbReference type="EMBL" id="MPD02072.1"/>
    </source>
</evidence>
<evidence type="ECO:0000256" key="1">
    <source>
        <dbReference type="SAM" id="MobiDB-lite"/>
    </source>
</evidence>
<feature type="compositionally biased region" description="Basic residues" evidence="1">
    <location>
        <begin position="124"/>
        <end position="134"/>
    </location>
</feature>
<dbReference type="EMBL" id="VSRR010129782">
    <property type="protein sequence ID" value="MPD02072.1"/>
    <property type="molecule type" value="Genomic_DNA"/>
</dbReference>